<dbReference type="SMART" id="SM00563">
    <property type="entry name" value="PlsC"/>
    <property type="match status" value="1"/>
</dbReference>
<reference evidence="4 5" key="1">
    <citation type="journal article" date="2012" name="Front. Microbiol.">
        <title>Redundancy and modularity in membrane-associated dissimilatory nitrate reduction in Bacillus.</title>
        <authorList>
            <person name="Heylen K."/>
            <person name="Keltjens J."/>
        </authorList>
    </citation>
    <scope>NUCLEOTIDE SEQUENCE [LARGE SCALE GENOMIC DNA]</scope>
    <source>
        <strain evidence="5">LMG 21833T</strain>
    </source>
</reference>
<evidence type="ECO:0000256" key="1">
    <source>
        <dbReference type="ARBA" id="ARBA00022679"/>
    </source>
</evidence>
<dbReference type="Pfam" id="PF01553">
    <property type="entry name" value="Acyltransferase"/>
    <property type="match status" value="1"/>
</dbReference>
<keyword evidence="5" id="KW-1185">Reference proteome</keyword>
<organism evidence="4 5">
    <name type="scientific">Neobacillus bataviensis LMG 21833</name>
    <dbReference type="NCBI Taxonomy" id="1117379"/>
    <lineage>
        <taxon>Bacteria</taxon>
        <taxon>Bacillati</taxon>
        <taxon>Bacillota</taxon>
        <taxon>Bacilli</taxon>
        <taxon>Bacillales</taxon>
        <taxon>Bacillaceae</taxon>
        <taxon>Neobacillus</taxon>
    </lineage>
</organism>
<dbReference type="GO" id="GO:0003841">
    <property type="term" value="F:1-acylglycerol-3-phosphate O-acyltransferase activity"/>
    <property type="evidence" value="ECO:0007669"/>
    <property type="project" value="TreeGrafter"/>
</dbReference>
<dbReference type="CDD" id="cd07989">
    <property type="entry name" value="LPLAT_AGPAT-like"/>
    <property type="match status" value="1"/>
</dbReference>
<dbReference type="InterPro" id="IPR002123">
    <property type="entry name" value="Plipid/glycerol_acylTrfase"/>
</dbReference>
<evidence type="ECO:0000259" key="3">
    <source>
        <dbReference type="SMART" id="SM00563"/>
    </source>
</evidence>
<proteinExistence type="predicted"/>
<dbReference type="EMBL" id="AJLS01000055">
    <property type="protein sequence ID" value="EKN69620.1"/>
    <property type="molecule type" value="Genomic_DNA"/>
</dbReference>
<dbReference type="PATRIC" id="fig|1117379.3.peg.1952"/>
<name>K6CER6_9BACI</name>
<evidence type="ECO:0000313" key="4">
    <source>
        <dbReference type="EMBL" id="EKN69620.1"/>
    </source>
</evidence>
<dbReference type="STRING" id="1117379.BABA_09346"/>
<feature type="domain" description="Phospholipid/glycerol acyltransferase" evidence="3">
    <location>
        <begin position="35"/>
        <end position="147"/>
    </location>
</feature>
<sequence>MTFYAFARSVVYTVFKPWYRVEAIGVENFPKEGGVLLCSNHIHNFDPIIVGIMAPRPIHYMAKEEVFNVPVLGAIVRKCNAFPVKRGLSDREALRTGLKILKEGNVFGLFPEGTRSKTGELGKGLSGAGFFASRSEAQVVPCAVIGPYKSFKKLKVVYGKPIDMDEMRKTKASADQVTELIMSEIHKLIKEHQ</sequence>
<dbReference type="SUPFAM" id="SSF69593">
    <property type="entry name" value="Glycerol-3-phosphate (1)-acyltransferase"/>
    <property type="match status" value="1"/>
</dbReference>
<dbReference type="eggNOG" id="COG0204">
    <property type="taxonomic scope" value="Bacteria"/>
</dbReference>
<dbReference type="RefSeq" id="WP_007084888.1">
    <property type="nucleotide sequence ID" value="NZ_AJLS01000055.1"/>
</dbReference>
<keyword evidence="2 4" id="KW-0012">Acyltransferase</keyword>
<dbReference type="Proteomes" id="UP000006316">
    <property type="component" value="Unassembled WGS sequence"/>
</dbReference>
<dbReference type="GO" id="GO:0006654">
    <property type="term" value="P:phosphatidic acid biosynthetic process"/>
    <property type="evidence" value="ECO:0007669"/>
    <property type="project" value="TreeGrafter"/>
</dbReference>
<evidence type="ECO:0000256" key="2">
    <source>
        <dbReference type="ARBA" id="ARBA00023315"/>
    </source>
</evidence>
<gene>
    <name evidence="4" type="ORF">BABA_09346</name>
</gene>
<dbReference type="OrthoDB" id="9803035at2"/>
<comment type="caution">
    <text evidence="4">The sequence shown here is derived from an EMBL/GenBank/DDBJ whole genome shotgun (WGS) entry which is preliminary data.</text>
</comment>
<dbReference type="PANTHER" id="PTHR10434:SF11">
    <property type="entry name" value="1-ACYL-SN-GLYCEROL-3-PHOSPHATE ACYLTRANSFERASE"/>
    <property type="match status" value="1"/>
</dbReference>
<accession>K6CER6</accession>
<dbReference type="PANTHER" id="PTHR10434">
    <property type="entry name" value="1-ACYL-SN-GLYCEROL-3-PHOSPHATE ACYLTRANSFERASE"/>
    <property type="match status" value="1"/>
</dbReference>
<keyword evidence="1 4" id="KW-0808">Transferase</keyword>
<dbReference type="AlphaFoldDB" id="K6CER6"/>
<evidence type="ECO:0000313" key="5">
    <source>
        <dbReference type="Proteomes" id="UP000006316"/>
    </source>
</evidence>
<protein>
    <submittedName>
        <fullName evidence="4">1-acyl-sn-glycerol-3-phosphate acyltransferase</fullName>
    </submittedName>
</protein>